<dbReference type="InterPro" id="IPR036852">
    <property type="entry name" value="Peptidase_S8/S53_dom_sf"/>
</dbReference>
<dbReference type="Pfam" id="PF00082">
    <property type="entry name" value="Peptidase_S8"/>
    <property type="match status" value="1"/>
</dbReference>
<feature type="active site" description="Charge relay system" evidence="5">
    <location>
        <position position="173"/>
    </location>
</feature>
<feature type="chain" id="PRO_5047383871" evidence="7">
    <location>
        <begin position="41"/>
        <end position="415"/>
    </location>
</feature>
<evidence type="ECO:0000313" key="11">
    <source>
        <dbReference type="Proteomes" id="UP001597351"/>
    </source>
</evidence>
<dbReference type="CDD" id="cd04077">
    <property type="entry name" value="Peptidases_S8_PCSK9_ProteinaseK_like"/>
    <property type="match status" value="1"/>
</dbReference>
<dbReference type="PANTHER" id="PTHR43806:SF11">
    <property type="entry name" value="CEREVISIN-RELATED"/>
    <property type="match status" value="1"/>
</dbReference>
<dbReference type="EMBL" id="JBHUGD010000001">
    <property type="protein sequence ID" value="MFD1945401.1"/>
    <property type="molecule type" value="Genomic_DNA"/>
</dbReference>
<feature type="active site" description="Charge relay system" evidence="5">
    <location>
        <position position="360"/>
    </location>
</feature>
<dbReference type="InterPro" id="IPR022398">
    <property type="entry name" value="Peptidase_S8_His-AS"/>
</dbReference>
<dbReference type="EC" id="3.4.-.-" evidence="10"/>
<dbReference type="RefSeq" id="WP_343915709.1">
    <property type="nucleotide sequence ID" value="NZ_BAAAJT010000002.1"/>
</dbReference>
<keyword evidence="11" id="KW-1185">Reference proteome</keyword>
<evidence type="ECO:0000256" key="1">
    <source>
        <dbReference type="ARBA" id="ARBA00011073"/>
    </source>
</evidence>
<dbReference type="PROSITE" id="PS00137">
    <property type="entry name" value="SUBTILASE_HIS"/>
    <property type="match status" value="1"/>
</dbReference>
<dbReference type="InterPro" id="IPR010259">
    <property type="entry name" value="S8pro/Inhibitor_I9"/>
</dbReference>
<dbReference type="Pfam" id="PF05922">
    <property type="entry name" value="Inhibitor_I9"/>
    <property type="match status" value="1"/>
</dbReference>
<dbReference type="SUPFAM" id="SSF52743">
    <property type="entry name" value="Subtilisin-like"/>
    <property type="match status" value="1"/>
</dbReference>
<dbReference type="SUPFAM" id="SSF54897">
    <property type="entry name" value="Protease propeptides/inhibitors"/>
    <property type="match status" value="1"/>
</dbReference>
<evidence type="ECO:0000256" key="2">
    <source>
        <dbReference type="ARBA" id="ARBA00022670"/>
    </source>
</evidence>
<evidence type="ECO:0000256" key="5">
    <source>
        <dbReference type="PROSITE-ProRule" id="PRU01240"/>
    </source>
</evidence>
<comment type="caution">
    <text evidence="10">The sequence shown here is derived from an EMBL/GenBank/DDBJ whole genome shotgun (WGS) entry which is preliminary data.</text>
</comment>
<dbReference type="PRINTS" id="PR00723">
    <property type="entry name" value="SUBTILISIN"/>
</dbReference>
<protein>
    <submittedName>
        <fullName evidence="10">S8 family peptidase</fullName>
        <ecNumber evidence="10">3.4.-.-</ecNumber>
    </submittedName>
</protein>
<organism evidence="10 11">
    <name type="scientific">Nocardioides aestuarii</name>
    <dbReference type="NCBI Taxonomy" id="252231"/>
    <lineage>
        <taxon>Bacteria</taxon>
        <taxon>Bacillati</taxon>
        <taxon>Actinomycetota</taxon>
        <taxon>Actinomycetes</taxon>
        <taxon>Propionibacteriales</taxon>
        <taxon>Nocardioidaceae</taxon>
        <taxon>Nocardioides</taxon>
    </lineage>
</organism>
<comment type="similarity">
    <text evidence="1 5 6">Belongs to the peptidase S8 family.</text>
</comment>
<evidence type="ECO:0000259" key="8">
    <source>
        <dbReference type="Pfam" id="PF00082"/>
    </source>
</evidence>
<evidence type="ECO:0000256" key="4">
    <source>
        <dbReference type="ARBA" id="ARBA00022825"/>
    </source>
</evidence>
<feature type="signal peptide" evidence="7">
    <location>
        <begin position="1"/>
        <end position="40"/>
    </location>
</feature>
<dbReference type="PROSITE" id="PS51892">
    <property type="entry name" value="SUBTILASE"/>
    <property type="match status" value="1"/>
</dbReference>
<reference evidence="11" key="1">
    <citation type="journal article" date="2019" name="Int. J. Syst. Evol. Microbiol.">
        <title>The Global Catalogue of Microorganisms (GCM) 10K type strain sequencing project: providing services to taxonomists for standard genome sequencing and annotation.</title>
        <authorList>
            <consortium name="The Broad Institute Genomics Platform"/>
            <consortium name="The Broad Institute Genome Sequencing Center for Infectious Disease"/>
            <person name="Wu L."/>
            <person name="Ma J."/>
        </authorList>
    </citation>
    <scope>NUCLEOTIDE SEQUENCE [LARGE SCALE GENOMIC DNA]</scope>
    <source>
        <strain evidence="11">CGMCC 1.12477</strain>
    </source>
</reference>
<dbReference type="InterPro" id="IPR000209">
    <property type="entry name" value="Peptidase_S8/S53_dom"/>
</dbReference>
<dbReference type="Gene3D" id="3.40.50.200">
    <property type="entry name" value="Peptidase S8/S53 domain"/>
    <property type="match status" value="1"/>
</dbReference>
<evidence type="ECO:0000256" key="3">
    <source>
        <dbReference type="ARBA" id="ARBA00022801"/>
    </source>
</evidence>
<proteinExistence type="inferred from homology"/>
<evidence type="ECO:0000259" key="9">
    <source>
        <dbReference type="Pfam" id="PF05922"/>
    </source>
</evidence>
<evidence type="ECO:0000256" key="6">
    <source>
        <dbReference type="RuleBase" id="RU003355"/>
    </source>
</evidence>
<dbReference type="InterPro" id="IPR037045">
    <property type="entry name" value="S8pro/Inhibitor_I9_sf"/>
</dbReference>
<dbReference type="Proteomes" id="UP001597351">
    <property type="component" value="Unassembled WGS sequence"/>
</dbReference>
<keyword evidence="3 5" id="KW-0378">Hydrolase</keyword>
<dbReference type="InterPro" id="IPR034193">
    <property type="entry name" value="PCSK9_ProteinaseK-like"/>
</dbReference>
<keyword evidence="2 5" id="KW-0645">Protease</keyword>
<sequence>MSSTITRSRLRGRLVRTAAGSAAVLALGALTATTAGSAGAAPAPAPVDHRAPVLGAEKAGAVDGSWIVVLEDGATRADTTDSVRQARADGATDVDRYTTALTGFSAQMSDRAVEELRADPDVAYIEADQRVSIDATQSPATWGLDRIDQRNRPLSNSYTYNRTGSGVKAYVIDTGVLASHSQFGGRVVAGATAINDGRGASDCNGHGTHVAGTIGGSTHGVAKSVTIVPVRVLDCNGSGSTSGVIAGVDWVTSNHSAGQPAVANMSLGGGVSTTLDNAVARSISDGVTYAVAAGNESTNACNGSPARVSSALTVGSTTSSDARSSFSNYGSCVDLFAPGSSITSAWYTSNSATNTISGTSMATPHVAGVAALYLQGSPSASPATVSNAIITGSTTGVVSNPGTGSPNRLLYSLIG</sequence>
<name>A0ABW4TK48_9ACTN</name>
<evidence type="ECO:0000256" key="7">
    <source>
        <dbReference type="SAM" id="SignalP"/>
    </source>
</evidence>
<dbReference type="PANTHER" id="PTHR43806">
    <property type="entry name" value="PEPTIDASE S8"/>
    <property type="match status" value="1"/>
</dbReference>
<dbReference type="Gene3D" id="3.30.70.80">
    <property type="entry name" value="Peptidase S8 propeptide/proteinase inhibitor I9"/>
    <property type="match status" value="1"/>
</dbReference>
<dbReference type="PROSITE" id="PS00138">
    <property type="entry name" value="SUBTILASE_SER"/>
    <property type="match status" value="1"/>
</dbReference>
<gene>
    <name evidence="10" type="ORF">ACFSDE_01250</name>
</gene>
<keyword evidence="7" id="KW-0732">Signal</keyword>
<dbReference type="InterPro" id="IPR023828">
    <property type="entry name" value="Peptidase_S8_Ser-AS"/>
</dbReference>
<dbReference type="InterPro" id="IPR050131">
    <property type="entry name" value="Peptidase_S8_subtilisin-like"/>
</dbReference>
<dbReference type="InterPro" id="IPR023827">
    <property type="entry name" value="Peptidase_S8_Asp-AS"/>
</dbReference>
<feature type="active site" description="Charge relay system" evidence="5">
    <location>
        <position position="206"/>
    </location>
</feature>
<feature type="domain" description="Peptidase S8/S53" evidence="8">
    <location>
        <begin position="164"/>
        <end position="396"/>
    </location>
</feature>
<evidence type="ECO:0000313" key="10">
    <source>
        <dbReference type="EMBL" id="MFD1945401.1"/>
    </source>
</evidence>
<dbReference type="InterPro" id="IPR015500">
    <property type="entry name" value="Peptidase_S8_subtilisin-rel"/>
</dbReference>
<feature type="domain" description="Inhibitor I9" evidence="9">
    <location>
        <begin position="66"/>
        <end position="133"/>
    </location>
</feature>
<keyword evidence="4 5" id="KW-0720">Serine protease</keyword>
<accession>A0ABW4TK48</accession>
<dbReference type="PROSITE" id="PS00136">
    <property type="entry name" value="SUBTILASE_ASP"/>
    <property type="match status" value="1"/>
</dbReference>
<dbReference type="GO" id="GO:0016787">
    <property type="term" value="F:hydrolase activity"/>
    <property type="evidence" value="ECO:0007669"/>
    <property type="project" value="UniProtKB-KW"/>
</dbReference>